<dbReference type="PANTHER" id="PTHR43630">
    <property type="entry name" value="POLY-BETA-1,6-N-ACETYL-D-GLUCOSAMINE SYNTHASE"/>
    <property type="match status" value="1"/>
</dbReference>
<keyword evidence="3" id="KW-0328">Glycosyltransferase</keyword>
<dbReference type="EC" id="2.4.-.-" evidence="3"/>
<gene>
    <name evidence="3" type="ORF">P8935_14255</name>
</gene>
<dbReference type="PANTHER" id="PTHR43630:SF2">
    <property type="entry name" value="GLYCOSYLTRANSFERASE"/>
    <property type="match status" value="1"/>
</dbReference>
<evidence type="ECO:0000259" key="2">
    <source>
        <dbReference type="Pfam" id="PF00535"/>
    </source>
</evidence>
<feature type="domain" description="Glycosyltransferase 2-like" evidence="2">
    <location>
        <begin position="9"/>
        <end position="121"/>
    </location>
</feature>
<reference evidence="3" key="1">
    <citation type="submission" date="2023-03" db="EMBL/GenBank/DDBJ databases">
        <title>Edaphobacter sp.</title>
        <authorList>
            <person name="Huber K.J."/>
            <person name="Papendorf J."/>
            <person name="Pilke C."/>
            <person name="Bunk B."/>
            <person name="Sproeer C."/>
            <person name="Pester M."/>
        </authorList>
    </citation>
    <scope>NUCLEOTIDE SEQUENCE</scope>
    <source>
        <strain evidence="3">DSM 110680</strain>
    </source>
</reference>
<protein>
    <submittedName>
        <fullName evidence="3">Glycosyltransferase family 2 protein</fullName>
        <ecNumber evidence="3">2.4.-.-</ecNumber>
    </submittedName>
</protein>
<name>A0AAU7DF03_9BACT</name>
<dbReference type="GO" id="GO:0016757">
    <property type="term" value="F:glycosyltransferase activity"/>
    <property type="evidence" value="ECO:0007669"/>
    <property type="project" value="UniProtKB-KW"/>
</dbReference>
<dbReference type="InterPro" id="IPR001173">
    <property type="entry name" value="Glyco_trans_2-like"/>
</dbReference>
<accession>A0AAU7DF03</accession>
<proteinExistence type="inferred from homology"/>
<organism evidence="3">
    <name type="scientific">Telmatobacter sp. DSM 110680</name>
    <dbReference type="NCBI Taxonomy" id="3036704"/>
    <lineage>
        <taxon>Bacteria</taxon>
        <taxon>Pseudomonadati</taxon>
        <taxon>Acidobacteriota</taxon>
        <taxon>Terriglobia</taxon>
        <taxon>Terriglobales</taxon>
        <taxon>Acidobacteriaceae</taxon>
        <taxon>Telmatobacter</taxon>
    </lineage>
</organism>
<dbReference type="RefSeq" id="WP_348260964.1">
    <property type="nucleotide sequence ID" value="NZ_CP121196.1"/>
</dbReference>
<sequence length="307" mass="35726">MNVKPSIAVIILTYNESIHLSRALDHIRIFAREVFVVDSFSTDNTVELAKAGGAQVLQHPFKHQAQQFQWALENAPITSDWVMRLDADEIIESDLAQEITAKLDTLPPDINGVNLNRKTIFQGKFIRFGGRYPLTLLRIWRRGKAKIEDRWMDEHIYLTEGRTVTFHGGFADHNLFDLTAFTTKHNSYASREALDVLNRRLHLFEPRVELTRESTAKQAKIKRFFKEYVYNRLPFEISTIVYFLFRYVFQMGFLDGRKGFSYHVLQGFWYRFLVGAKLRELEEAVKDAASEGEVRSEIARLTRQSLT</sequence>
<keyword evidence="3" id="KW-0808">Transferase</keyword>
<dbReference type="CDD" id="cd02511">
    <property type="entry name" value="Beta4Glucosyltransferase"/>
    <property type="match status" value="1"/>
</dbReference>
<dbReference type="Gene3D" id="3.90.550.10">
    <property type="entry name" value="Spore Coat Polysaccharide Biosynthesis Protein SpsA, Chain A"/>
    <property type="match status" value="1"/>
</dbReference>
<evidence type="ECO:0000313" key="3">
    <source>
        <dbReference type="EMBL" id="XBH15733.1"/>
    </source>
</evidence>
<comment type="similarity">
    <text evidence="1">Belongs to the glycosyltransferase 2 family. WaaE/KdtX subfamily.</text>
</comment>
<dbReference type="EMBL" id="CP121196">
    <property type="protein sequence ID" value="XBH15733.1"/>
    <property type="molecule type" value="Genomic_DNA"/>
</dbReference>
<dbReference type="InterPro" id="IPR029044">
    <property type="entry name" value="Nucleotide-diphossugar_trans"/>
</dbReference>
<dbReference type="SUPFAM" id="SSF53448">
    <property type="entry name" value="Nucleotide-diphospho-sugar transferases"/>
    <property type="match status" value="1"/>
</dbReference>
<evidence type="ECO:0000256" key="1">
    <source>
        <dbReference type="ARBA" id="ARBA00038494"/>
    </source>
</evidence>
<dbReference type="AlphaFoldDB" id="A0AAU7DF03"/>
<dbReference type="Pfam" id="PF00535">
    <property type="entry name" value="Glycos_transf_2"/>
    <property type="match status" value="1"/>
</dbReference>